<dbReference type="InterPro" id="IPR050401">
    <property type="entry name" value="Cyclic_nucleotide_synthase"/>
</dbReference>
<evidence type="ECO:0000256" key="4">
    <source>
        <dbReference type="ARBA" id="ARBA00023239"/>
    </source>
</evidence>
<dbReference type="InterPro" id="IPR000719">
    <property type="entry name" value="Prot_kinase_dom"/>
</dbReference>
<feature type="domain" description="Protein kinase" evidence="6">
    <location>
        <begin position="1"/>
        <end position="158"/>
    </location>
</feature>
<evidence type="ECO:0000256" key="5">
    <source>
        <dbReference type="ARBA" id="ARBA00023293"/>
    </source>
</evidence>
<dbReference type="GO" id="GO:0005886">
    <property type="term" value="C:plasma membrane"/>
    <property type="evidence" value="ECO:0007669"/>
    <property type="project" value="TreeGrafter"/>
</dbReference>
<comment type="catalytic activity">
    <reaction evidence="1">
        <text>GTP = 3',5'-cyclic GMP + diphosphate</text>
        <dbReference type="Rhea" id="RHEA:13665"/>
        <dbReference type="ChEBI" id="CHEBI:33019"/>
        <dbReference type="ChEBI" id="CHEBI:37565"/>
        <dbReference type="ChEBI" id="CHEBI:57746"/>
        <dbReference type="EC" id="4.6.1.2"/>
    </reaction>
</comment>
<reference evidence="7 8" key="1">
    <citation type="submission" date="2018-11" db="EMBL/GenBank/DDBJ databases">
        <authorList>
            <consortium name="Pathogen Informatics"/>
        </authorList>
    </citation>
    <scope>NUCLEOTIDE SEQUENCE [LARGE SCALE GENOMIC DNA]</scope>
</reference>
<proteinExistence type="predicted"/>
<evidence type="ECO:0000256" key="1">
    <source>
        <dbReference type="ARBA" id="ARBA00001436"/>
    </source>
</evidence>
<dbReference type="EMBL" id="UYRV01125597">
    <property type="protein sequence ID" value="VDN34866.1"/>
    <property type="molecule type" value="Genomic_DNA"/>
</dbReference>
<evidence type="ECO:0000259" key="6">
    <source>
        <dbReference type="PROSITE" id="PS50011"/>
    </source>
</evidence>
<dbReference type="PANTHER" id="PTHR11920:SF493">
    <property type="entry name" value="RECEPTOR-TYPE GUANYLATE CYCLASE GCY-22"/>
    <property type="match status" value="1"/>
</dbReference>
<dbReference type="GO" id="GO:0005524">
    <property type="term" value="F:ATP binding"/>
    <property type="evidence" value="ECO:0007669"/>
    <property type="project" value="InterPro"/>
</dbReference>
<dbReference type="OrthoDB" id="5831869at2759"/>
<sequence>MQNIDHDNICKFIGLTLDGPQLMSIWRYCSRGSLKDVIAKGSLQMDWFFKYSLIRDICEGIYYLHHSIGAHGWISSGTCLVDERWQVKITFCGLDAIKAMEAREQKDNLWVAPEHIKDPTLPPTKEGDIYSFGIVCSEIITKKSAWDLENQDYDLDGK</sequence>
<dbReference type="PANTHER" id="PTHR11920">
    <property type="entry name" value="GUANYLYL CYCLASE"/>
    <property type="match status" value="1"/>
</dbReference>
<evidence type="ECO:0000256" key="3">
    <source>
        <dbReference type="ARBA" id="ARBA00022741"/>
    </source>
</evidence>
<name>A0A3P7QVE0_CYLGO</name>
<dbReference type="GO" id="GO:0007168">
    <property type="term" value="P:receptor guanylyl cyclase signaling pathway"/>
    <property type="evidence" value="ECO:0007669"/>
    <property type="project" value="TreeGrafter"/>
</dbReference>
<keyword evidence="5" id="KW-0141">cGMP biosynthesis</keyword>
<dbReference type="GO" id="GO:0004383">
    <property type="term" value="F:guanylate cyclase activity"/>
    <property type="evidence" value="ECO:0007669"/>
    <property type="project" value="UniProtKB-EC"/>
</dbReference>
<dbReference type="GO" id="GO:0001653">
    <property type="term" value="F:peptide receptor activity"/>
    <property type="evidence" value="ECO:0007669"/>
    <property type="project" value="TreeGrafter"/>
</dbReference>
<dbReference type="SUPFAM" id="SSF56112">
    <property type="entry name" value="Protein kinase-like (PK-like)"/>
    <property type="match status" value="1"/>
</dbReference>
<evidence type="ECO:0000313" key="8">
    <source>
        <dbReference type="Proteomes" id="UP000271889"/>
    </source>
</evidence>
<dbReference type="Pfam" id="PF07714">
    <property type="entry name" value="PK_Tyr_Ser-Thr"/>
    <property type="match status" value="1"/>
</dbReference>
<dbReference type="GO" id="GO:0004672">
    <property type="term" value="F:protein kinase activity"/>
    <property type="evidence" value="ECO:0007669"/>
    <property type="project" value="InterPro"/>
</dbReference>
<protein>
    <recommendedName>
        <fullName evidence="2">guanylate cyclase</fullName>
        <ecNumber evidence="2">4.6.1.2</ecNumber>
    </recommendedName>
</protein>
<keyword evidence="4" id="KW-0456">Lyase</keyword>
<keyword evidence="3" id="KW-0547">Nucleotide-binding</keyword>
<dbReference type="InterPro" id="IPR011009">
    <property type="entry name" value="Kinase-like_dom_sf"/>
</dbReference>
<dbReference type="EC" id="4.6.1.2" evidence="2"/>
<dbReference type="Proteomes" id="UP000271889">
    <property type="component" value="Unassembled WGS sequence"/>
</dbReference>
<dbReference type="GO" id="GO:0004016">
    <property type="term" value="F:adenylate cyclase activity"/>
    <property type="evidence" value="ECO:0007669"/>
    <property type="project" value="TreeGrafter"/>
</dbReference>
<dbReference type="InterPro" id="IPR001245">
    <property type="entry name" value="Ser-Thr/Tyr_kinase_cat_dom"/>
</dbReference>
<evidence type="ECO:0000256" key="2">
    <source>
        <dbReference type="ARBA" id="ARBA00012202"/>
    </source>
</evidence>
<gene>
    <name evidence="7" type="ORF">CGOC_LOCUS12761</name>
</gene>
<dbReference type="Gene3D" id="1.10.510.10">
    <property type="entry name" value="Transferase(Phosphotransferase) domain 1"/>
    <property type="match status" value="1"/>
</dbReference>
<dbReference type="AlphaFoldDB" id="A0A3P7QVE0"/>
<dbReference type="PROSITE" id="PS50011">
    <property type="entry name" value="PROTEIN_KINASE_DOM"/>
    <property type="match status" value="1"/>
</dbReference>
<accession>A0A3P7QVE0</accession>
<keyword evidence="8" id="KW-1185">Reference proteome</keyword>
<organism evidence="7 8">
    <name type="scientific">Cylicostephanus goldi</name>
    <name type="common">Nematode worm</name>
    <dbReference type="NCBI Taxonomy" id="71465"/>
    <lineage>
        <taxon>Eukaryota</taxon>
        <taxon>Metazoa</taxon>
        <taxon>Ecdysozoa</taxon>
        <taxon>Nematoda</taxon>
        <taxon>Chromadorea</taxon>
        <taxon>Rhabditida</taxon>
        <taxon>Rhabditina</taxon>
        <taxon>Rhabditomorpha</taxon>
        <taxon>Strongyloidea</taxon>
        <taxon>Strongylidae</taxon>
        <taxon>Cylicostephanus</taxon>
    </lineage>
</organism>
<evidence type="ECO:0000313" key="7">
    <source>
        <dbReference type="EMBL" id="VDN34866.1"/>
    </source>
</evidence>